<feature type="transmembrane region" description="Helical" evidence="1">
    <location>
        <begin position="240"/>
        <end position="264"/>
    </location>
</feature>
<dbReference type="KEGG" id="pmrn:116956956"/>
<keyword evidence="1" id="KW-0812">Transmembrane</keyword>
<keyword evidence="3" id="KW-1185">Reference proteome</keyword>
<gene>
    <name evidence="4" type="primary">LOC116956956</name>
</gene>
<reference evidence="4" key="1">
    <citation type="submission" date="2025-08" db="UniProtKB">
        <authorList>
            <consortium name="RefSeq"/>
        </authorList>
    </citation>
    <scope>IDENTIFICATION</scope>
    <source>
        <tissue evidence="4">Sperm</tissue>
    </source>
</reference>
<keyword evidence="1" id="KW-1133">Transmembrane helix</keyword>
<evidence type="ECO:0000313" key="4">
    <source>
        <dbReference type="RefSeq" id="XP_032834735.1"/>
    </source>
</evidence>
<keyword evidence="2" id="KW-0732">Signal</keyword>
<feature type="signal peptide" evidence="2">
    <location>
        <begin position="1"/>
        <end position="24"/>
    </location>
</feature>
<accession>A0AAJ7UGD2</accession>
<feature type="chain" id="PRO_5042490121" evidence="2">
    <location>
        <begin position="25"/>
        <end position="280"/>
    </location>
</feature>
<sequence length="280" mass="31433">MAPTRDVLYLLTLLLLTIVCSITAQSDQPSDEEIKRKCGFSLKQIHDCKYELCLNATAVCIAKKTDQTAEDISNCQMEECMLTRKKCESPLNKYLSKEEICEGNHFTDTDAKCLVNSRGSMDALTTCKHNGYLVDKRVCFADEWKRRIEAHALKELNEHAITKEAEQCAYDTCFQRVEDCLSSHHSEIAKNPGSKRKFSLKECAYLAVDYPHECEQIKSISGCVNSLKECIKKYPTPPPFPIGIIVGVLVGVVVLVGGGAFLYMRHKKMGPFRRPGNPIT</sequence>
<evidence type="ECO:0000313" key="3">
    <source>
        <dbReference type="Proteomes" id="UP001318040"/>
    </source>
</evidence>
<protein>
    <submittedName>
        <fullName evidence="4">Uncharacterized protein LOC116956956</fullName>
    </submittedName>
</protein>
<evidence type="ECO:0000256" key="1">
    <source>
        <dbReference type="SAM" id="Phobius"/>
    </source>
</evidence>
<dbReference type="Proteomes" id="UP001318040">
    <property type="component" value="Chromosome 68"/>
</dbReference>
<proteinExistence type="predicted"/>
<dbReference type="AlphaFoldDB" id="A0AAJ7UGD2"/>
<keyword evidence="1" id="KW-0472">Membrane</keyword>
<organism evidence="3 4">
    <name type="scientific">Petromyzon marinus</name>
    <name type="common">Sea lamprey</name>
    <dbReference type="NCBI Taxonomy" id="7757"/>
    <lineage>
        <taxon>Eukaryota</taxon>
        <taxon>Metazoa</taxon>
        <taxon>Chordata</taxon>
        <taxon>Craniata</taxon>
        <taxon>Vertebrata</taxon>
        <taxon>Cyclostomata</taxon>
        <taxon>Hyperoartia</taxon>
        <taxon>Petromyzontiformes</taxon>
        <taxon>Petromyzontidae</taxon>
        <taxon>Petromyzon</taxon>
    </lineage>
</organism>
<name>A0AAJ7UGD2_PETMA</name>
<dbReference type="RefSeq" id="XP_032834735.1">
    <property type="nucleotide sequence ID" value="XM_032978844.1"/>
</dbReference>
<evidence type="ECO:0000256" key="2">
    <source>
        <dbReference type="SAM" id="SignalP"/>
    </source>
</evidence>